<dbReference type="Pfam" id="PF04749">
    <property type="entry name" value="PLAC8"/>
    <property type="match status" value="1"/>
</dbReference>
<dbReference type="EMBL" id="LGRN01000021">
    <property type="protein sequence ID" value="OJD18938.1"/>
    <property type="molecule type" value="Genomic_DNA"/>
</dbReference>
<dbReference type="InterPro" id="IPR051017">
    <property type="entry name" value="Aldolase-II_Adducin_sf"/>
</dbReference>
<evidence type="ECO:0000313" key="3">
    <source>
        <dbReference type="EMBL" id="OJD18938.1"/>
    </source>
</evidence>
<organism evidence="3 4">
    <name type="scientific">Emergomyces pasteurianus Ep9510</name>
    <dbReference type="NCBI Taxonomy" id="1447872"/>
    <lineage>
        <taxon>Eukaryota</taxon>
        <taxon>Fungi</taxon>
        <taxon>Dikarya</taxon>
        <taxon>Ascomycota</taxon>
        <taxon>Pezizomycotina</taxon>
        <taxon>Eurotiomycetes</taxon>
        <taxon>Eurotiomycetidae</taxon>
        <taxon>Onygenales</taxon>
        <taxon>Ajellomycetaceae</taxon>
        <taxon>Emergomyces</taxon>
    </lineage>
</organism>
<evidence type="ECO:0000313" key="4">
    <source>
        <dbReference type="Proteomes" id="UP000182235"/>
    </source>
</evidence>
<dbReference type="GO" id="GO:0005856">
    <property type="term" value="C:cytoskeleton"/>
    <property type="evidence" value="ECO:0007669"/>
    <property type="project" value="TreeGrafter"/>
</dbReference>
<dbReference type="FunFam" id="3.40.225.10:FF:000009">
    <property type="entry name" value="Class II aldolase/adducin N-terminal"/>
    <property type="match status" value="1"/>
</dbReference>
<gene>
    <name evidence="3" type="ORF">AJ78_01050</name>
</gene>
<protein>
    <recommendedName>
        <fullName evidence="2">Class II aldolase/adducin N-terminal domain-containing protein</fullName>
    </recommendedName>
</protein>
<feature type="region of interest" description="Disordered" evidence="1">
    <location>
        <begin position="105"/>
        <end position="145"/>
    </location>
</feature>
<reference evidence="3 4" key="1">
    <citation type="submission" date="2015-07" db="EMBL/GenBank/DDBJ databases">
        <title>Emmonsia species relationships and genome sequence.</title>
        <authorList>
            <consortium name="The Broad Institute Genomics Platform"/>
            <person name="Cuomo C.A."/>
            <person name="Munoz J.F."/>
            <person name="Imamovic A."/>
            <person name="Priest M.E."/>
            <person name="Young S."/>
            <person name="Clay O.K."/>
            <person name="McEwen J.G."/>
        </authorList>
    </citation>
    <scope>NUCLEOTIDE SEQUENCE [LARGE SCALE GENOMIC DNA]</scope>
    <source>
        <strain evidence="3 4">UAMH 9510</strain>
    </source>
</reference>
<dbReference type="VEuPathDB" id="FungiDB:AJ78_01050"/>
<evidence type="ECO:0000256" key="1">
    <source>
        <dbReference type="SAM" id="MobiDB-lite"/>
    </source>
</evidence>
<dbReference type="Gene3D" id="3.40.225.10">
    <property type="entry name" value="Class II aldolase/adducin N-terminal domain"/>
    <property type="match status" value="1"/>
</dbReference>
<evidence type="ECO:0000259" key="2">
    <source>
        <dbReference type="SMART" id="SM01007"/>
    </source>
</evidence>
<accession>A0A1J9PSQ6</accession>
<dbReference type="OrthoDB" id="3238794at2759"/>
<feature type="compositionally biased region" description="Polar residues" evidence="1">
    <location>
        <begin position="105"/>
        <end position="115"/>
    </location>
</feature>
<comment type="caution">
    <text evidence="3">The sequence shown here is derived from an EMBL/GenBank/DDBJ whole genome shotgun (WGS) entry which is preliminary data.</text>
</comment>
<dbReference type="InterPro" id="IPR006461">
    <property type="entry name" value="PLAC_motif_containing"/>
</dbReference>
<dbReference type="GO" id="GO:0051015">
    <property type="term" value="F:actin filament binding"/>
    <property type="evidence" value="ECO:0007669"/>
    <property type="project" value="TreeGrafter"/>
</dbReference>
<dbReference type="Pfam" id="PF00596">
    <property type="entry name" value="Aldolase_II"/>
    <property type="match status" value="1"/>
</dbReference>
<dbReference type="InterPro" id="IPR001303">
    <property type="entry name" value="Aldolase_II/adducin_N"/>
</dbReference>
<dbReference type="AlphaFoldDB" id="A0A1J9PSQ6"/>
<feature type="domain" description="Class II aldolase/adducin N-terminal" evidence="2">
    <location>
        <begin position="244"/>
        <end position="426"/>
    </location>
</feature>
<name>A0A1J9PSQ6_9EURO</name>
<dbReference type="NCBIfam" id="NF004855">
    <property type="entry name" value="PRK06208.1"/>
    <property type="match status" value="1"/>
</dbReference>
<keyword evidence="4" id="KW-1185">Reference proteome</keyword>
<dbReference type="SUPFAM" id="SSF53639">
    <property type="entry name" value="AraD/HMP-PK domain-like"/>
    <property type="match status" value="1"/>
</dbReference>
<dbReference type="STRING" id="1447872.A0A1J9PSQ6"/>
<feature type="compositionally biased region" description="Polar residues" evidence="1">
    <location>
        <begin position="133"/>
        <end position="145"/>
    </location>
</feature>
<dbReference type="PANTHER" id="PTHR10672:SF41">
    <property type="entry name" value="CLASS II ALDOLASE_ADDUCIN DOMAIN PROTEIN (AFU_ORTHOLOGUE AFUA_3G01330)"/>
    <property type="match status" value="1"/>
</dbReference>
<proteinExistence type="predicted"/>
<dbReference type="Proteomes" id="UP000182235">
    <property type="component" value="Unassembled WGS sequence"/>
</dbReference>
<dbReference type="InterPro" id="IPR036409">
    <property type="entry name" value="Aldolase_II/adducin_N_sf"/>
</dbReference>
<dbReference type="PANTHER" id="PTHR10672">
    <property type="entry name" value="ADDUCIN"/>
    <property type="match status" value="1"/>
</dbReference>
<sequence>MGDKMGAPVAPAGREWSHGFWSCCNPFSTCLMTYFCPCMVFGKTEARLKEPGAAEHSSMNGMVSDHTPCCSAHQCAVLGHAWPTLVVRVSSHHFSAARFATLTGSRGQARQTSARHSAAPAALSCRTRKNLSREPSSVDHPSSTEYIGPVPLMRKLFALNMTSARPQNPSPLLPYEKSYIPRLCWWVSGNSTMLSYTMSPPSATATETATSAAATVQVDAQAMPAFPKPPVFEDKYKEREYLKGRLAAAFRIFGKYGFDEGVAGHITLRDPVDPTTFWVNPFGVAFSLINASDLIQVNHDGKVIDGGEVRLLNTAAYMIHAAVHEARPDVVCAAHSHSIYGRTFCALGKTLDITTQDACSFYNDLAIYKQFKGVVLAKEEGYNIANTLGNKKAALLQNHGLLTVGKTIEEAVFWFISLDRCCQSQLMADAAAAGRGGTTIKIDDEDALFTYKTIGSPGAGYFNAKPLFDVIHKETNGEYLQ</sequence>
<dbReference type="SMART" id="SM01007">
    <property type="entry name" value="Aldolase_II"/>
    <property type="match status" value="1"/>
</dbReference>